<feature type="compositionally biased region" description="Pro residues" evidence="1">
    <location>
        <begin position="124"/>
        <end position="133"/>
    </location>
</feature>
<keyword evidence="4" id="KW-1185">Reference proteome</keyword>
<dbReference type="PaxDb" id="2903-EOD31893"/>
<dbReference type="AlphaFoldDB" id="A0A0D3K808"/>
<dbReference type="Pfam" id="PF01927">
    <property type="entry name" value="Mut7-C"/>
    <property type="match status" value="1"/>
</dbReference>
<dbReference type="InterPro" id="IPR002782">
    <property type="entry name" value="Mut7-C_RNAse_dom"/>
</dbReference>
<evidence type="ECO:0000313" key="4">
    <source>
        <dbReference type="Proteomes" id="UP000013827"/>
    </source>
</evidence>
<feature type="domain" description="Mut7-C RNAse" evidence="2">
    <location>
        <begin position="19"/>
        <end position="99"/>
    </location>
</feature>
<dbReference type="HOGENOM" id="CLU_1664006_0_0_1"/>
<evidence type="ECO:0000313" key="3">
    <source>
        <dbReference type="EnsemblProtists" id="EOD31893"/>
    </source>
</evidence>
<dbReference type="RefSeq" id="XP_005784322.1">
    <property type="nucleotide sequence ID" value="XM_005784265.1"/>
</dbReference>
<proteinExistence type="predicted"/>
<sequence length="159" mass="17135">MNAGAKRAAGALPGAAYRLLATDASAQFAELLAVLELSGLVDAGGSRCGICNGDEWQTLRPDEVEAGQVPHAVLRVQPVFYRCGACMQMFWPGDKYESTMDGLRAEGRDVPPRRAGTAGVAWRPPVPSAPARPPTEDRRRPPKTGTLHSTMRMKFSLDE</sequence>
<accession>A0A0D3K808</accession>
<reference evidence="3" key="2">
    <citation type="submission" date="2024-10" db="UniProtKB">
        <authorList>
            <consortium name="EnsemblProtists"/>
        </authorList>
    </citation>
    <scope>IDENTIFICATION</scope>
</reference>
<feature type="region of interest" description="Disordered" evidence="1">
    <location>
        <begin position="109"/>
        <end position="159"/>
    </location>
</feature>
<dbReference type="KEGG" id="ehx:EMIHUDRAFT_253421"/>
<evidence type="ECO:0000256" key="1">
    <source>
        <dbReference type="SAM" id="MobiDB-lite"/>
    </source>
</evidence>
<dbReference type="Proteomes" id="UP000013827">
    <property type="component" value="Unassembled WGS sequence"/>
</dbReference>
<dbReference type="EnsemblProtists" id="EOD31893">
    <property type="protein sequence ID" value="EOD31893"/>
    <property type="gene ID" value="EMIHUDRAFT_253421"/>
</dbReference>
<reference evidence="4" key="1">
    <citation type="journal article" date="2013" name="Nature">
        <title>Pan genome of the phytoplankton Emiliania underpins its global distribution.</title>
        <authorList>
            <person name="Read B.A."/>
            <person name="Kegel J."/>
            <person name="Klute M.J."/>
            <person name="Kuo A."/>
            <person name="Lefebvre S.C."/>
            <person name="Maumus F."/>
            <person name="Mayer C."/>
            <person name="Miller J."/>
            <person name="Monier A."/>
            <person name="Salamov A."/>
            <person name="Young J."/>
            <person name="Aguilar M."/>
            <person name="Claverie J.M."/>
            <person name="Frickenhaus S."/>
            <person name="Gonzalez K."/>
            <person name="Herman E.K."/>
            <person name="Lin Y.C."/>
            <person name="Napier J."/>
            <person name="Ogata H."/>
            <person name="Sarno A.F."/>
            <person name="Shmutz J."/>
            <person name="Schroeder D."/>
            <person name="de Vargas C."/>
            <person name="Verret F."/>
            <person name="von Dassow P."/>
            <person name="Valentin K."/>
            <person name="Van de Peer Y."/>
            <person name="Wheeler G."/>
            <person name="Dacks J.B."/>
            <person name="Delwiche C.F."/>
            <person name="Dyhrman S.T."/>
            <person name="Glockner G."/>
            <person name="John U."/>
            <person name="Richards T."/>
            <person name="Worden A.Z."/>
            <person name="Zhang X."/>
            <person name="Grigoriev I.V."/>
            <person name="Allen A.E."/>
            <person name="Bidle K."/>
            <person name="Borodovsky M."/>
            <person name="Bowler C."/>
            <person name="Brownlee C."/>
            <person name="Cock J.M."/>
            <person name="Elias M."/>
            <person name="Gladyshev V.N."/>
            <person name="Groth M."/>
            <person name="Guda C."/>
            <person name="Hadaegh A."/>
            <person name="Iglesias-Rodriguez M.D."/>
            <person name="Jenkins J."/>
            <person name="Jones B.M."/>
            <person name="Lawson T."/>
            <person name="Leese F."/>
            <person name="Lindquist E."/>
            <person name="Lobanov A."/>
            <person name="Lomsadze A."/>
            <person name="Malik S.B."/>
            <person name="Marsh M.E."/>
            <person name="Mackinder L."/>
            <person name="Mock T."/>
            <person name="Mueller-Roeber B."/>
            <person name="Pagarete A."/>
            <person name="Parker M."/>
            <person name="Probert I."/>
            <person name="Quesneville H."/>
            <person name="Raines C."/>
            <person name="Rensing S.A."/>
            <person name="Riano-Pachon D.M."/>
            <person name="Richier S."/>
            <person name="Rokitta S."/>
            <person name="Shiraiwa Y."/>
            <person name="Soanes D.M."/>
            <person name="van der Giezen M."/>
            <person name="Wahlund T.M."/>
            <person name="Williams B."/>
            <person name="Wilson W."/>
            <person name="Wolfe G."/>
            <person name="Wurch L.L."/>
        </authorList>
    </citation>
    <scope>NUCLEOTIDE SEQUENCE</scope>
</reference>
<evidence type="ECO:0000259" key="2">
    <source>
        <dbReference type="Pfam" id="PF01927"/>
    </source>
</evidence>
<protein>
    <recommendedName>
        <fullName evidence="2">Mut7-C RNAse domain-containing protein</fullName>
    </recommendedName>
</protein>
<organism evidence="3 4">
    <name type="scientific">Emiliania huxleyi (strain CCMP1516)</name>
    <dbReference type="NCBI Taxonomy" id="280463"/>
    <lineage>
        <taxon>Eukaryota</taxon>
        <taxon>Haptista</taxon>
        <taxon>Haptophyta</taxon>
        <taxon>Prymnesiophyceae</taxon>
        <taxon>Isochrysidales</taxon>
        <taxon>Noelaerhabdaceae</taxon>
        <taxon>Emiliania</taxon>
    </lineage>
</organism>
<name>A0A0D3K808_EMIH1</name>
<dbReference type="GeneID" id="17277169"/>